<dbReference type="RefSeq" id="WP_156859305.1">
    <property type="nucleotide sequence ID" value="NZ_WOWR01000025.1"/>
</dbReference>
<evidence type="ECO:0000256" key="1">
    <source>
        <dbReference type="SAM" id="MobiDB-lite"/>
    </source>
</evidence>
<proteinExistence type="predicted"/>
<accession>A0A7V8EF31</accession>
<feature type="transmembrane region" description="Helical" evidence="2">
    <location>
        <begin position="63"/>
        <end position="79"/>
    </location>
</feature>
<protein>
    <submittedName>
        <fullName evidence="3">Uncharacterized protein</fullName>
    </submittedName>
</protein>
<comment type="caution">
    <text evidence="3">The sequence shown here is derived from an EMBL/GenBank/DDBJ whole genome shotgun (WGS) entry which is preliminary data.</text>
</comment>
<feature type="transmembrane region" description="Helical" evidence="2">
    <location>
        <begin position="88"/>
        <end position="108"/>
    </location>
</feature>
<feature type="region of interest" description="Disordered" evidence="1">
    <location>
        <begin position="26"/>
        <end position="54"/>
    </location>
</feature>
<keyword evidence="2" id="KW-0472">Membrane</keyword>
<evidence type="ECO:0000313" key="3">
    <source>
        <dbReference type="EMBL" id="KAF0253452.1"/>
    </source>
</evidence>
<dbReference type="EMBL" id="WOWR01000025">
    <property type="protein sequence ID" value="KAF0253452.1"/>
    <property type="molecule type" value="Genomic_DNA"/>
</dbReference>
<reference evidence="3 4" key="1">
    <citation type="submission" date="2019-12" db="EMBL/GenBank/DDBJ databases">
        <authorList>
            <person name="Woiski C."/>
        </authorList>
    </citation>
    <scope>NUCLEOTIDE SEQUENCE [LARGE SCALE GENOMIC DNA]</scope>
    <source>
        <strain evidence="3 4">BOE100</strain>
    </source>
</reference>
<keyword evidence="2" id="KW-1133">Transmembrane helix</keyword>
<evidence type="ECO:0000313" key="4">
    <source>
        <dbReference type="Proteomes" id="UP000442695"/>
    </source>
</evidence>
<gene>
    <name evidence="3" type="ORF">GN299_18205</name>
</gene>
<feature type="region of interest" description="Disordered" evidence="1">
    <location>
        <begin position="189"/>
        <end position="209"/>
    </location>
</feature>
<feature type="compositionally biased region" description="Pro residues" evidence="1">
    <location>
        <begin position="26"/>
        <end position="35"/>
    </location>
</feature>
<evidence type="ECO:0000256" key="2">
    <source>
        <dbReference type="SAM" id="Phobius"/>
    </source>
</evidence>
<feature type="transmembrane region" description="Helical" evidence="2">
    <location>
        <begin position="114"/>
        <end position="134"/>
    </location>
</feature>
<feature type="compositionally biased region" description="Polar residues" evidence="1">
    <location>
        <begin position="44"/>
        <end position="54"/>
    </location>
</feature>
<organism evidence="3 4">
    <name type="scientific">Pseudomonas putida</name>
    <name type="common">Arthrobacter siderocapsulatus</name>
    <dbReference type="NCBI Taxonomy" id="303"/>
    <lineage>
        <taxon>Bacteria</taxon>
        <taxon>Pseudomonadati</taxon>
        <taxon>Pseudomonadota</taxon>
        <taxon>Gammaproteobacteria</taxon>
        <taxon>Pseudomonadales</taxon>
        <taxon>Pseudomonadaceae</taxon>
        <taxon>Pseudomonas</taxon>
    </lineage>
</organism>
<dbReference type="Proteomes" id="UP000442695">
    <property type="component" value="Unassembled WGS sequence"/>
</dbReference>
<sequence length="209" mass="22249">MASVVILNEGFGLANPFHWTSTTMAPPTPPEPIIAPPREDQAETDSNAPQNTPGQPTDAFKKWYLLAAVAVVAISYYVMKQVDQETSIGFLLAAFSLLLNGFAILYPGKFAQKALLVISLVLCSAGAFTFVQSLKAAKAGGPRLYDVTFTFNAVQYSVTGLSDMPCTQSDPNHPQAVICAVRVEPVAPKSESPKSAHEVSATHPVAPTD</sequence>
<dbReference type="AlphaFoldDB" id="A0A7V8EF31"/>
<keyword evidence="2" id="KW-0812">Transmembrane</keyword>
<name>A0A7V8EF31_PSEPU</name>